<comment type="caution">
    <text evidence="2">The sequence shown here is derived from an EMBL/GenBank/DDBJ whole genome shotgun (WGS) entry which is preliminary data.</text>
</comment>
<evidence type="ECO:0000313" key="2">
    <source>
        <dbReference type="EMBL" id="KAJ8360524.1"/>
    </source>
</evidence>
<evidence type="ECO:0000256" key="1">
    <source>
        <dbReference type="SAM" id="MobiDB-lite"/>
    </source>
</evidence>
<name>A0A9Q1IYI8_SYNKA</name>
<dbReference type="EMBL" id="JAINUF010000005">
    <property type="protein sequence ID" value="KAJ8360524.1"/>
    <property type="molecule type" value="Genomic_DNA"/>
</dbReference>
<protein>
    <submittedName>
        <fullName evidence="2">Uncharacterized protein</fullName>
    </submittedName>
</protein>
<feature type="region of interest" description="Disordered" evidence="1">
    <location>
        <begin position="31"/>
        <end position="67"/>
    </location>
</feature>
<keyword evidence="3" id="KW-1185">Reference proteome</keyword>
<reference evidence="2" key="1">
    <citation type="journal article" date="2023" name="Science">
        <title>Genome structures resolve the early diversification of teleost fishes.</title>
        <authorList>
            <person name="Parey E."/>
            <person name="Louis A."/>
            <person name="Montfort J."/>
            <person name="Bouchez O."/>
            <person name="Roques C."/>
            <person name="Iampietro C."/>
            <person name="Lluch J."/>
            <person name="Castinel A."/>
            <person name="Donnadieu C."/>
            <person name="Desvignes T."/>
            <person name="Floi Bucao C."/>
            <person name="Jouanno E."/>
            <person name="Wen M."/>
            <person name="Mejri S."/>
            <person name="Dirks R."/>
            <person name="Jansen H."/>
            <person name="Henkel C."/>
            <person name="Chen W.J."/>
            <person name="Zahm M."/>
            <person name="Cabau C."/>
            <person name="Klopp C."/>
            <person name="Thompson A.W."/>
            <person name="Robinson-Rechavi M."/>
            <person name="Braasch I."/>
            <person name="Lecointre G."/>
            <person name="Bobe J."/>
            <person name="Postlethwait J.H."/>
            <person name="Berthelot C."/>
            <person name="Roest Crollius H."/>
            <person name="Guiguen Y."/>
        </authorList>
    </citation>
    <scope>NUCLEOTIDE SEQUENCE</scope>
    <source>
        <strain evidence="2">WJC10195</strain>
    </source>
</reference>
<sequence>MPQKAITHQREFGDGKCLSARRAHAQMWLQQTSNPGELEASPTVPTASHLPDPRNRSLPACEPHLPPPEWYEEKSTHLGHRIVGVVRLRLCKHQKSFVEEMSKVFDQGESGGEAGRRLCQGPRSIADFSIEFCTLAVESG</sequence>
<proteinExistence type="predicted"/>
<gene>
    <name evidence="2" type="ORF">SKAU_G00170490</name>
</gene>
<evidence type="ECO:0000313" key="3">
    <source>
        <dbReference type="Proteomes" id="UP001152622"/>
    </source>
</evidence>
<accession>A0A9Q1IYI8</accession>
<dbReference type="Proteomes" id="UP001152622">
    <property type="component" value="Chromosome 5"/>
</dbReference>
<organism evidence="2 3">
    <name type="scientific">Synaphobranchus kaupii</name>
    <name type="common">Kaup's arrowtooth eel</name>
    <dbReference type="NCBI Taxonomy" id="118154"/>
    <lineage>
        <taxon>Eukaryota</taxon>
        <taxon>Metazoa</taxon>
        <taxon>Chordata</taxon>
        <taxon>Craniata</taxon>
        <taxon>Vertebrata</taxon>
        <taxon>Euteleostomi</taxon>
        <taxon>Actinopterygii</taxon>
        <taxon>Neopterygii</taxon>
        <taxon>Teleostei</taxon>
        <taxon>Anguilliformes</taxon>
        <taxon>Synaphobranchidae</taxon>
        <taxon>Synaphobranchus</taxon>
    </lineage>
</organism>
<dbReference type="AlphaFoldDB" id="A0A9Q1IYI8"/>